<protein>
    <submittedName>
        <fullName evidence="3">Alpha/beta hydrolase</fullName>
    </submittedName>
</protein>
<sequence length="292" mass="33052">MQKLYFLIIFFFKTICLFCLINGFACTSLYYHPSKQEYFSPEKLGFYSKNIFLTAKDGIRLHLWQITDQHKSSNEPKGVILQFHGNGENMTTHFISLVWLVNQGYELYTYDYRGYGLSGGEPDPESIYKDSLIVLDYVHSYAKSIHKKLIVYGQSLGGAIALRSIPDMKEKGNLGLVVADGTFFSYRSVAKQIANKTLFPPIGFLLAPFFSDVASPKEYIPKIAPVPLLVIHGTNDPVVPFDNGKEVFRLASDPKIFWEIRGGGHVDWMQLGRSDGAKDFLKLLNGYFEVSK</sequence>
<dbReference type="EMBL" id="MCRM02000038">
    <property type="protein sequence ID" value="PNV71900.1"/>
    <property type="molecule type" value="Genomic_DNA"/>
</dbReference>
<organism evidence="3 4">
    <name type="scientific">Leptospira inadai serovar Lyme</name>
    <dbReference type="NCBI Taxonomy" id="293084"/>
    <lineage>
        <taxon>Bacteria</taxon>
        <taxon>Pseudomonadati</taxon>
        <taxon>Spirochaetota</taxon>
        <taxon>Spirochaetia</taxon>
        <taxon>Leptospirales</taxon>
        <taxon>Leptospiraceae</taxon>
        <taxon>Leptospira</taxon>
    </lineage>
</organism>
<dbReference type="GO" id="GO:0016787">
    <property type="term" value="F:hydrolase activity"/>
    <property type="evidence" value="ECO:0007669"/>
    <property type="project" value="UniProtKB-KW"/>
</dbReference>
<keyword evidence="1" id="KW-1133">Transmembrane helix</keyword>
<evidence type="ECO:0000256" key="1">
    <source>
        <dbReference type="SAM" id="Phobius"/>
    </source>
</evidence>
<dbReference type="RefSeq" id="WP_039934184.1">
    <property type="nucleotide sequence ID" value="NZ_MCRM02000038.1"/>
</dbReference>
<feature type="transmembrane region" description="Helical" evidence="1">
    <location>
        <begin position="6"/>
        <end position="31"/>
    </location>
</feature>
<dbReference type="Proteomes" id="UP000094669">
    <property type="component" value="Unassembled WGS sequence"/>
</dbReference>
<comment type="caution">
    <text evidence="3">The sequence shown here is derived from an EMBL/GenBank/DDBJ whole genome shotgun (WGS) entry which is preliminary data.</text>
</comment>
<keyword evidence="1" id="KW-0472">Membrane</keyword>
<dbReference type="SUPFAM" id="SSF53474">
    <property type="entry name" value="alpha/beta-Hydrolases"/>
    <property type="match status" value="1"/>
</dbReference>
<dbReference type="Pfam" id="PF12146">
    <property type="entry name" value="Hydrolase_4"/>
    <property type="match status" value="1"/>
</dbReference>
<feature type="domain" description="Serine aminopeptidase S33" evidence="2">
    <location>
        <begin position="75"/>
        <end position="187"/>
    </location>
</feature>
<keyword evidence="3" id="KW-0378">Hydrolase</keyword>
<gene>
    <name evidence="3" type="ORF">BES34_020590</name>
</gene>
<dbReference type="PANTHER" id="PTHR12277">
    <property type="entry name" value="ALPHA/BETA HYDROLASE DOMAIN-CONTAINING PROTEIN"/>
    <property type="match status" value="1"/>
</dbReference>
<evidence type="ECO:0000313" key="3">
    <source>
        <dbReference type="EMBL" id="PNV71900.1"/>
    </source>
</evidence>
<keyword evidence="1" id="KW-0812">Transmembrane</keyword>
<keyword evidence="4" id="KW-1185">Reference proteome</keyword>
<dbReference type="Gene3D" id="3.40.50.1820">
    <property type="entry name" value="alpha/beta hydrolase"/>
    <property type="match status" value="1"/>
</dbReference>
<dbReference type="InterPro" id="IPR029058">
    <property type="entry name" value="AB_hydrolase_fold"/>
</dbReference>
<dbReference type="PANTHER" id="PTHR12277:SF81">
    <property type="entry name" value="PROTEIN ABHD13"/>
    <property type="match status" value="1"/>
</dbReference>
<evidence type="ECO:0000259" key="2">
    <source>
        <dbReference type="Pfam" id="PF12146"/>
    </source>
</evidence>
<proteinExistence type="predicted"/>
<evidence type="ECO:0000313" key="4">
    <source>
        <dbReference type="Proteomes" id="UP000094669"/>
    </source>
</evidence>
<name>A0ABX4YCY8_9LEPT</name>
<dbReference type="InterPro" id="IPR022742">
    <property type="entry name" value="Hydrolase_4"/>
</dbReference>
<reference evidence="3" key="1">
    <citation type="submission" date="2018-01" db="EMBL/GenBank/DDBJ databases">
        <title>Genomic characterization of Leptospira inadai serogroup Lyme isolated from captured rat in Brazil and comparative analysis with human reference strain.</title>
        <authorList>
            <person name="Moreno L.Z."/>
            <person name="Loureiro A.P."/>
            <person name="Miraglia F."/>
            <person name="Kremer F.S."/>
            <person name="Eslabao M.R."/>
            <person name="Dellagostin O.A."/>
            <person name="Lilenbaum W."/>
            <person name="Moreno A.M."/>
        </authorList>
    </citation>
    <scope>NUCLEOTIDE SEQUENCE [LARGE SCALE GENOMIC DNA]</scope>
    <source>
        <strain evidence="3">M34/99</strain>
    </source>
</reference>
<accession>A0ABX4YCY8</accession>